<dbReference type="EMBL" id="JARVKF010000423">
    <property type="protein sequence ID" value="KAK9414686.1"/>
    <property type="molecule type" value="Genomic_DNA"/>
</dbReference>
<dbReference type="SUPFAM" id="SSF50129">
    <property type="entry name" value="GroES-like"/>
    <property type="match status" value="1"/>
</dbReference>
<dbReference type="Pfam" id="PF08240">
    <property type="entry name" value="ADH_N"/>
    <property type="match status" value="1"/>
</dbReference>
<keyword evidence="3" id="KW-1185">Reference proteome</keyword>
<name>A0ABR2UK02_9PEZI</name>
<protein>
    <recommendedName>
        <fullName evidence="1">Alcohol dehydrogenase-like N-terminal domain-containing protein</fullName>
    </recommendedName>
</protein>
<gene>
    <name evidence="2" type="ORF">SUNI508_10969</name>
</gene>
<accession>A0ABR2UK02</accession>
<evidence type="ECO:0000259" key="1">
    <source>
        <dbReference type="Pfam" id="PF08240"/>
    </source>
</evidence>
<dbReference type="Gene3D" id="3.90.180.10">
    <property type="entry name" value="Medium-chain alcohol dehydrogenases, catalytic domain"/>
    <property type="match status" value="1"/>
</dbReference>
<reference evidence="2 3" key="1">
    <citation type="journal article" date="2024" name="J. Plant Pathol.">
        <title>Sequence and assembly of the genome of Seiridium unicorne, isolate CBS 538.82, causal agent of cypress canker disease.</title>
        <authorList>
            <person name="Scali E."/>
            <person name="Rocca G.D."/>
            <person name="Danti R."/>
            <person name="Garbelotto M."/>
            <person name="Barberini S."/>
            <person name="Baroncelli R."/>
            <person name="Emiliani G."/>
        </authorList>
    </citation>
    <scope>NUCLEOTIDE SEQUENCE [LARGE SCALE GENOMIC DNA]</scope>
    <source>
        <strain evidence="2 3">BM-138-508</strain>
    </source>
</reference>
<sequence length="111" mass="12279">MILTLFRETQSSEPYYQEFEQVGRPLKVQIETTGALDSLYFLGDTNAVNPRADDEIEIKVATTGMNFKDVVIAMGQLASPYIGIECSGTVTRVGRQWTSPSVGDDKCCYNS</sequence>
<feature type="domain" description="Alcohol dehydrogenase-like N-terminal" evidence="1">
    <location>
        <begin position="53"/>
        <end position="105"/>
    </location>
</feature>
<evidence type="ECO:0000313" key="3">
    <source>
        <dbReference type="Proteomes" id="UP001408356"/>
    </source>
</evidence>
<comment type="caution">
    <text evidence="2">The sequence shown here is derived from an EMBL/GenBank/DDBJ whole genome shotgun (WGS) entry which is preliminary data.</text>
</comment>
<dbReference type="InterPro" id="IPR011032">
    <property type="entry name" value="GroES-like_sf"/>
</dbReference>
<organism evidence="2 3">
    <name type="scientific">Seiridium unicorne</name>
    <dbReference type="NCBI Taxonomy" id="138068"/>
    <lineage>
        <taxon>Eukaryota</taxon>
        <taxon>Fungi</taxon>
        <taxon>Dikarya</taxon>
        <taxon>Ascomycota</taxon>
        <taxon>Pezizomycotina</taxon>
        <taxon>Sordariomycetes</taxon>
        <taxon>Xylariomycetidae</taxon>
        <taxon>Amphisphaeriales</taxon>
        <taxon>Sporocadaceae</taxon>
        <taxon>Seiridium</taxon>
    </lineage>
</organism>
<dbReference type="Proteomes" id="UP001408356">
    <property type="component" value="Unassembled WGS sequence"/>
</dbReference>
<dbReference type="InterPro" id="IPR013154">
    <property type="entry name" value="ADH-like_N"/>
</dbReference>
<evidence type="ECO:0000313" key="2">
    <source>
        <dbReference type="EMBL" id="KAK9414686.1"/>
    </source>
</evidence>
<proteinExistence type="predicted"/>